<evidence type="ECO:0000259" key="12">
    <source>
        <dbReference type="Pfam" id="PF02735"/>
    </source>
</evidence>
<feature type="domain" description="Ku" evidence="12">
    <location>
        <begin position="352"/>
        <end position="557"/>
    </location>
</feature>
<dbReference type="GO" id="GO:0016787">
    <property type="term" value="F:hydrolase activity"/>
    <property type="evidence" value="ECO:0007669"/>
    <property type="project" value="UniProtKB-KW"/>
</dbReference>
<keyword evidence="3" id="KW-0227">DNA damage</keyword>
<dbReference type="GO" id="GO:0005524">
    <property type="term" value="F:ATP binding"/>
    <property type="evidence" value="ECO:0007669"/>
    <property type="project" value="UniProtKB-KW"/>
</dbReference>
<keyword evidence="9" id="KW-0234">DNA repair</keyword>
<evidence type="ECO:0000256" key="3">
    <source>
        <dbReference type="ARBA" id="ARBA00022763"/>
    </source>
</evidence>
<evidence type="ECO:0000256" key="7">
    <source>
        <dbReference type="ARBA" id="ARBA00023125"/>
    </source>
</evidence>
<dbReference type="GO" id="GO:0003677">
    <property type="term" value="F:DNA binding"/>
    <property type="evidence" value="ECO:0007669"/>
    <property type="project" value="UniProtKB-KW"/>
</dbReference>
<keyword evidence="4" id="KW-0378">Hydrolase</keyword>
<name>A0ABD3MIV3_9STRA</name>
<comment type="caution">
    <text evidence="13">The sequence shown here is derived from an EMBL/GenBank/DDBJ whole genome shotgun (WGS) entry which is preliminary data.</text>
</comment>
<dbReference type="InterPro" id="IPR036465">
    <property type="entry name" value="vWFA_dom_sf"/>
</dbReference>
<dbReference type="GO" id="GO:0005634">
    <property type="term" value="C:nucleus"/>
    <property type="evidence" value="ECO:0007669"/>
    <property type="project" value="UniProtKB-SubCell"/>
</dbReference>
<keyword evidence="2" id="KW-0547">Nucleotide-binding</keyword>
<evidence type="ECO:0000256" key="5">
    <source>
        <dbReference type="ARBA" id="ARBA00022806"/>
    </source>
</evidence>
<feature type="region of interest" description="Disordered" evidence="11">
    <location>
        <begin position="20"/>
        <end position="39"/>
    </location>
</feature>
<evidence type="ECO:0000256" key="9">
    <source>
        <dbReference type="ARBA" id="ARBA00023204"/>
    </source>
</evidence>
<dbReference type="Proteomes" id="UP001530315">
    <property type="component" value="Unassembled WGS sequence"/>
</dbReference>
<dbReference type="GO" id="GO:0004386">
    <property type="term" value="F:helicase activity"/>
    <property type="evidence" value="ECO:0007669"/>
    <property type="project" value="UniProtKB-KW"/>
</dbReference>
<dbReference type="Gene3D" id="3.40.50.410">
    <property type="entry name" value="von Willebrand factor, type A domain"/>
    <property type="match status" value="1"/>
</dbReference>
<evidence type="ECO:0000256" key="2">
    <source>
        <dbReference type="ARBA" id="ARBA00022741"/>
    </source>
</evidence>
<dbReference type="PANTHER" id="PTHR12604">
    <property type="entry name" value="KU AUTOANTIGEN DNA HELICASE"/>
    <property type="match status" value="1"/>
</dbReference>
<evidence type="ECO:0000256" key="1">
    <source>
        <dbReference type="ARBA" id="ARBA00004123"/>
    </source>
</evidence>
<dbReference type="InterPro" id="IPR006164">
    <property type="entry name" value="DNA_bd_Ku70/Ku80"/>
</dbReference>
<keyword evidence="6" id="KW-0067">ATP-binding</keyword>
<keyword evidence="14" id="KW-1185">Reference proteome</keyword>
<organism evidence="13 14">
    <name type="scientific">Stephanodiscus triporus</name>
    <dbReference type="NCBI Taxonomy" id="2934178"/>
    <lineage>
        <taxon>Eukaryota</taxon>
        <taxon>Sar</taxon>
        <taxon>Stramenopiles</taxon>
        <taxon>Ochrophyta</taxon>
        <taxon>Bacillariophyta</taxon>
        <taxon>Coscinodiscophyceae</taxon>
        <taxon>Thalassiosirophycidae</taxon>
        <taxon>Stephanodiscales</taxon>
        <taxon>Stephanodiscaceae</taxon>
        <taxon>Stephanodiscus</taxon>
    </lineage>
</organism>
<evidence type="ECO:0000313" key="14">
    <source>
        <dbReference type="Proteomes" id="UP001530315"/>
    </source>
</evidence>
<dbReference type="SUPFAM" id="SSF100939">
    <property type="entry name" value="SPOC domain-like"/>
    <property type="match status" value="1"/>
</dbReference>
<evidence type="ECO:0000256" key="6">
    <source>
        <dbReference type="ARBA" id="ARBA00022840"/>
    </source>
</evidence>
<feature type="region of interest" description="Disordered" evidence="11">
    <location>
        <begin position="384"/>
        <end position="414"/>
    </location>
</feature>
<keyword evidence="5" id="KW-0347">Helicase</keyword>
<evidence type="ECO:0000256" key="4">
    <source>
        <dbReference type="ARBA" id="ARBA00022801"/>
    </source>
</evidence>
<proteinExistence type="predicted"/>
<evidence type="ECO:0000313" key="13">
    <source>
        <dbReference type="EMBL" id="KAL3763487.1"/>
    </source>
</evidence>
<dbReference type="AlphaFoldDB" id="A0ABD3MIV3"/>
<evidence type="ECO:0000256" key="11">
    <source>
        <dbReference type="SAM" id="MobiDB-lite"/>
    </source>
</evidence>
<protein>
    <recommendedName>
        <fullName evidence="12">Ku domain-containing protein</fullName>
    </recommendedName>
</protein>
<dbReference type="GO" id="GO:0006281">
    <property type="term" value="P:DNA repair"/>
    <property type="evidence" value="ECO:0007669"/>
    <property type="project" value="UniProtKB-KW"/>
</dbReference>
<dbReference type="PANTHER" id="PTHR12604:SF4">
    <property type="entry name" value="X-RAY REPAIR CROSS-COMPLEMENTING PROTEIN 5"/>
    <property type="match status" value="1"/>
</dbReference>
<reference evidence="13 14" key="1">
    <citation type="submission" date="2024-10" db="EMBL/GenBank/DDBJ databases">
        <title>Updated reference genomes for cyclostephanoid diatoms.</title>
        <authorList>
            <person name="Roberts W.R."/>
            <person name="Alverson A.J."/>
        </authorList>
    </citation>
    <scope>NUCLEOTIDE SEQUENCE [LARGE SCALE GENOMIC DNA]</scope>
    <source>
        <strain evidence="13 14">AJA276-08</strain>
    </source>
</reference>
<evidence type="ECO:0000256" key="8">
    <source>
        <dbReference type="ARBA" id="ARBA00023172"/>
    </source>
</evidence>
<comment type="subcellular location">
    <subcellularLocation>
        <location evidence="1">Nucleus</location>
    </subcellularLocation>
</comment>
<evidence type="ECO:0000256" key="10">
    <source>
        <dbReference type="ARBA" id="ARBA00023242"/>
    </source>
</evidence>
<dbReference type="InterPro" id="IPR016194">
    <property type="entry name" value="SPOC-like_C_dom_sf"/>
</dbReference>
<accession>A0ABD3MIV3</accession>
<sequence length="684" mass="75459">MSKEANIFILDANVTMNAPYPPTGNDGVEDSSSSSTTTTRLVQARDAALDAIVDRMWKSKSNEAGVVVLRAGATHHHLSELEAIEDDVDLGRFFRRCGGGAHLDGYAAGEDDDDVVAYPNIVEFELDRPSPRTLRSMRAVRCTINESMASYVRGDLCDGLILAADALHRRTSGKKYRRRIVMITDAEHEVEVDGERLQFVLGELNKMEVELIVLGIGFEEDSSIGIKDEESDGGYDRAEDELLANPEIVPSMDCKKPEAVVSMEDDVNGGMLIKEEEGNPDEIVDDVKQENSVRVEFIKRENEKLLRSIAREIGGRILAANGANLTELLRSRLPNVSGLTNSMGKKIDFRIAPDLALVVKSAKLTSQQNLPTTVKEAYQFDPRTGEKLRDGNGELMTLPTRTQTDHFDDDGNPVPYDKRTDAFRYGSDLIPVGNMDMLGINAAFADPGSIEMIGYIDREVVESSNLLMGPAYAFTGGESRKSRTAIAALSQALEETCMVGYCRVVRTRNGEPKIGALVPKTIGRDDGGGAGGQDAREGGGRFLAFLELPFADDLQPTIDRRVPLEYRGDDEEERACDDLIDSMMLPDEFRSEAISFPALAAYRRMVAAFAMNPMNAVEEMQAEGLTEERILEASQARPICDFDVVKSVHKRSSRHIDAFLDAFPLVEHKPEDDKKRKFWGDGKC</sequence>
<gene>
    <name evidence="13" type="ORF">ACHAW5_010879</name>
</gene>
<dbReference type="Gene3D" id="2.40.290.10">
    <property type="match status" value="1"/>
</dbReference>
<dbReference type="Pfam" id="PF02735">
    <property type="entry name" value="Ku"/>
    <property type="match status" value="1"/>
</dbReference>
<dbReference type="GO" id="GO:0006310">
    <property type="term" value="P:DNA recombination"/>
    <property type="evidence" value="ECO:0007669"/>
    <property type="project" value="UniProtKB-KW"/>
</dbReference>
<keyword evidence="8" id="KW-0233">DNA recombination</keyword>
<dbReference type="EMBL" id="JALLAZ020001800">
    <property type="protein sequence ID" value="KAL3763487.1"/>
    <property type="molecule type" value="Genomic_DNA"/>
</dbReference>
<dbReference type="SUPFAM" id="SSF53300">
    <property type="entry name" value="vWA-like"/>
    <property type="match status" value="1"/>
</dbReference>
<keyword evidence="7" id="KW-0238">DNA-binding</keyword>
<keyword evidence="10" id="KW-0539">Nucleus</keyword>